<reference evidence="1 2" key="1">
    <citation type="submission" date="2021-03" db="EMBL/GenBank/DDBJ databases">
        <title>Genomic Encyclopedia of Type Strains, Phase III (KMG-III): the genomes of soil and plant-associated and newly described type strains.</title>
        <authorList>
            <person name="Whitman W."/>
        </authorList>
    </citation>
    <scope>NUCLEOTIDE SEQUENCE [LARGE SCALE GENOMIC DNA]</scope>
    <source>
        <strain evidence="1 2">IMMIB AFH-6</strain>
    </source>
</reference>
<dbReference type="Proteomes" id="UP000781958">
    <property type="component" value="Unassembled WGS sequence"/>
</dbReference>
<evidence type="ECO:0000313" key="1">
    <source>
        <dbReference type="EMBL" id="MBP2295954.1"/>
    </source>
</evidence>
<dbReference type="RefSeq" id="WP_209770627.1">
    <property type="nucleotide sequence ID" value="NZ_JAGINP010000026.1"/>
</dbReference>
<protein>
    <recommendedName>
        <fullName evidence="3">DUF1217 domain-containing protein</fullName>
    </recommendedName>
</protein>
<dbReference type="Pfam" id="PF06748">
    <property type="entry name" value="DUF1217"/>
    <property type="match status" value="1"/>
</dbReference>
<proteinExistence type="predicted"/>
<organism evidence="1 2">
    <name type="scientific">Azospirillum rugosum</name>
    <dbReference type="NCBI Taxonomy" id="416170"/>
    <lineage>
        <taxon>Bacteria</taxon>
        <taxon>Pseudomonadati</taxon>
        <taxon>Pseudomonadota</taxon>
        <taxon>Alphaproteobacteria</taxon>
        <taxon>Rhodospirillales</taxon>
        <taxon>Azospirillaceae</taxon>
        <taxon>Azospirillum</taxon>
    </lineage>
</organism>
<name>A0ABS4SUS9_9PROT</name>
<dbReference type="InterPro" id="IPR010626">
    <property type="entry name" value="DUF1217"/>
</dbReference>
<keyword evidence="2" id="KW-1185">Reference proteome</keyword>
<dbReference type="Gene3D" id="1.10.3700.10">
    <property type="entry name" value="AGR C 984p-like"/>
    <property type="match status" value="1"/>
</dbReference>
<dbReference type="EMBL" id="JAGINP010000026">
    <property type="protein sequence ID" value="MBP2295954.1"/>
    <property type="molecule type" value="Genomic_DNA"/>
</dbReference>
<evidence type="ECO:0000313" key="2">
    <source>
        <dbReference type="Proteomes" id="UP000781958"/>
    </source>
</evidence>
<sequence>MSTLQDYRQISRNQDRFDGMIRARPDVKRSIEYFQANIGKVTSVDDLMKDDKLYRFVMEAFDLGSQIFARGLIRKVLEQGVTDDNALANRMSDTKFKEMATVLGLKETGGATLREPKIVQAIVDRYADVKLEVSAEDQNPAVRLALYFQRKAPTINNWYQVLADRALQKVVFTALDIPDQAALGDLDRLVDKLKKRFDIADFKNPAKTQKFLDRFSAMYDMLNGDPSGAGSAANIPYMEPVRAGRRPSIISIDPSVTLSLLRFPKF</sequence>
<evidence type="ECO:0008006" key="3">
    <source>
        <dbReference type="Google" id="ProtNLM"/>
    </source>
</evidence>
<comment type="caution">
    <text evidence="1">The sequence shown here is derived from an EMBL/GenBank/DDBJ whole genome shotgun (WGS) entry which is preliminary data.</text>
</comment>
<gene>
    <name evidence="1" type="ORF">J2851_005769</name>
</gene>
<dbReference type="SUPFAM" id="SSF158837">
    <property type="entry name" value="AGR C 984p-like"/>
    <property type="match status" value="1"/>
</dbReference>
<dbReference type="InterPro" id="IPR023157">
    <property type="entry name" value="AGR-C-984p-like_sf"/>
</dbReference>
<accession>A0ABS4SUS9</accession>